<evidence type="ECO:0000259" key="1">
    <source>
        <dbReference type="Pfam" id="PF07452"/>
    </source>
</evidence>
<gene>
    <name evidence="2" type="ORF">S01H4_53126</name>
</gene>
<name>X1D8I2_9ZZZZ</name>
<dbReference type="EMBL" id="BART01030421">
    <property type="protein sequence ID" value="GAH17066.1"/>
    <property type="molecule type" value="Genomic_DNA"/>
</dbReference>
<feature type="non-terminal residue" evidence="2">
    <location>
        <position position="136"/>
    </location>
</feature>
<feature type="domain" description="CHRD" evidence="1">
    <location>
        <begin position="53"/>
        <end position="126"/>
    </location>
</feature>
<organism evidence="2">
    <name type="scientific">marine sediment metagenome</name>
    <dbReference type="NCBI Taxonomy" id="412755"/>
    <lineage>
        <taxon>unclassified sequences</taxon>
        <taxon>metagenomes</taxon>
        <taxon>ecological metagenomes</taxon>
    </lineage>
</organism>
<proteinExistence type="predicted"/>
<comment type="caution">
    <text evidence="2">The sequence shown here is derived from an EMBL/GenBank/DDBJ whole genome shotgun (WGS) entry which is preliminary data.</text>
</comment>
<dbReference type="AlphaFoldDB" id="X1D8I2"/>
<accession>X1D8I2</accession>
<evidence type="ECO:0000313" key="2">
    <source>
        <dbReference type="EMBL" id="GAH17066.1"/>
    </source>
</evidence>
<reference evidence="2" key="1">
    <citation type="journal article" date="2014" name="Front. Microbiol.">
        <title>High frequency of phylogenetically diverse reductive dehalogenase-homologous genes in deep subseafloor sedimentary metagenomes.</title>
        <authorList>
            <person name="Kawai M."/>
            <person name="Futagami T."/>
            <person name="Toyoda A."/>
            <person name="Takaki Y."/>
            <person name="Nishi S."/>
            <person name="Hori S."/>
            <person name="Arai W."/>
            <person name="Tsubouchi T."/>
            <person name="Morono Y."/>
            <person name="Uchiyama I."/>
            <person name="Ito T."/>
            <person name="Fujiyama A."/>
            <person name="Inagaki F."/>
            <person name="Takami H."/>
        </authorList>
    </citation>
    <scope>NUCLEOTIDE SEQUENCE</scope>
    <source>
        <strain evidence="2">Expedition CK06-06</strain>
    </source>
</reference>
<dbReference type="InterPro" id="IPR010895">
    <property type="entry name" value="CHRD"/>
</dbReference>
<dbReference type="Pfam" id="PF07452">
    <property type="entry name" value="CHRD"/>
    <property type="match status" value="1"/>
</dbReference>
<sequence length="136" mass="14168">MTQQLRTFEPFDDFSQVSPIASSSNIIVATAIVETTKTQSGNTVIPGDPIYIAELKGKNEVPPVTTNASGGVQAALISNGTEFGFKIAGVGFGNVAITVPATLATGPTSAHIHKADGSIVFTIDPKTFTIENGFWV</sequence>
<protein>
    <recommendedName>
        <fullName evidence="1">CHRD domain-containing protein</fullName>
    </recommendedName>
</protein>